<dbReference type="InterPro" id="IPR036097">
    <property type="entry name" value="HisK_dim/P_sf"/>
</dbReference>
<evidence type="ECO:0000313" key="12">
    <source>
        <dbReference type="Proteomes" id="UP000078595"/>
    </source>
</evidence>
<dbReference type="InterPro" id="IPR005467">
    <property type="entry name" value="His_kinase_dom"/>
</dbReference>
<dbReference type="SUPFAM" id="SSF55874">
    <property type="entry name" value="ATPase domain of HSP90 chaperone/DNA topoisomerase II/histidine kinase"/>
    <property type="match status" value="1"/>
</dbReference>
<dbReference type="SUPFAM" id="SSF55781">
    <property type="entry name" value="GAF domain-like"/>
    <property type="match status" value="1"/>
</dbReference>
<dbReference type="RefSeq" id="XP_018262880.1">
    <property type="nucleotide sequence ID" value="XM_018407669.1"/>
</dbReference>
<dbReference type="GO" id="GO:0009927">
    <property type="term" value="F:histidine phosphotransfer kinase activity"/>
    <property type="evidence" value="ECO:0007669"/>
    <property type="project" value="TreeGrafter"/>
</dbReference>
<keyword evidence="12" id="KW-1185">Reference proteome</keyword>
<feature type="region of interest" description="Disordered" evidence="7">
    <location>
        <begin position="1"/>
        <end position="143"/>
    </location>
</feature>
<keyword evidence="3 6" id="KW-0597">Phosphoprotein</keyword>
<keyword evidence="4" id="KW-0808">Transferase</keyword>
<feature type="compositionally biased region" description="Polar residues" evidence="7">
    <location>
        <begin position="1398"/>
        <end position="1420"/>
    </location>
</feature>
<dbReference type="CDD" id="cd00082">
    <property type="entry name" value="HisKA"/>
    <property type="match status" value="1"/>
</dbReference>
<dbReference type="EMBL" id="CP144534">
    <property type="protein sequence ID" value="WWC62065.1"/>
    <property type="molecule type" value="Genomic_DNA"/>
</dbReference>
<feature type="compositionally biased region" description="Basic and acidic residues" evidence="7">
    <location>
        <begin position="1"/>
        <end position="10"/>
    </location>
</feature>
<feature type="compositionally biased region" description="Polar residues" evidence="7">
    <location>
        <begin position="65"/>
        <end position="83"/>
    </location>
</feature>
<dbReference type="SUPFAM" id="SSF47384">
    <property type="entry name" value="Homodimeric domain of signal transducing histidine kinase"/>
    <property type="match status" value="1"/>
</dbReference>
<evidence type="ECO:0000256" key="4">
    <source>
        <dbReference type="ARBA" id="ARBA00022679"/>
    </source>
</evidence>
<dbReference type="PANTHER" id="PTHR43047">
    <property type="entry name" value="TWO-COMPONENT HISTIDINE PROTEIN KINASE"/>
    <property type="match status" value="1"/>
</dbReference>
<feature type="compositionally biased region" description="Basic and acidic residues" evidence="7">
    <location>
        <begin position="447"/>
        <end position="456"/>
    </location>
</feature>
<evidence type="ECO:0000256" key="2">
    <source>
        <dbReference type="ARBA" id="ARBA00012438"/>
    </source>
</evidence>
<evidence type="ECO:0000256" key="7">
    <source>
        <dbReference type="SAM" id="MobiDB-lite"/>
    </source>
</evidence>
<dbReference type="SMART" id="SM00388">
    <property type="entry name" value="HisKA"/>
    <property type="match status" value="1"/>
</dbReference>
<dbReference type="Pfam" id="PF00512">
    <property type="entry name" value="HisKA"/>
    <property type="match status" value="1"/>
</dbReference>
<dbReference type="InterPro" id="IPR011006">
    <property type="entry name" value="CheY-like_superfamily"/>
</dbReference>
<dbReference type="Proteomes" id="UP000078595">
    <property type="component" value="Chromosome 5"/>
</dbReference>
<gene>
    <name evidence="10" type="ORF">I303_04366</name>
    <name evidence="11" type="ORF">I303_104654</name>
</gene>
<dbReference type="VEuPathDB" id="FungiDB:I303_04366"/>
<proteinExistence type="predicted"/>
<keyword evidence="5" id="KW-0418">Kinase</keyword>
<dbReference type="InterPro" id="IPR004358">
    <property type="entry name" value="Sig_transdc_His_kin-like_C"/>
</dbReference>
<feature type="compositionally biased region" description="Low complexity" evidence="7">
    <location>
        <begin position="271"/>
        <end position="300"/>
    </location>
</feature>
<dbReference type="CDD" id="cd17546">
    <property type="entry name" value="REC_hyHK_CKI1_RcsC-like"/>
    <property type="match status" value="1"/>
</dbReference>
<dbReference type="Gene3D" id="3.30.565.10">
    <property type="entry name" value="Histidine kinase-like ATPase, C-terminal domain"/>
    <property type="match status" value="1"/>
</dbReference>
<evidence type="ECO:0000313" key="11">
    <source>
        <dbReference type="EMBL" id="WWC62065.1"/>
    </source>
</evidence>
<evidence type="ECO:0000256" key="6">
    <source>
        <dbReference type="PROSITE-ProRule" id="PRU00169"/>
    </source>
</evidence>
<dbReference type="EC" id="2.7.13.3" evidence="2"/>
<dbReference type="InterPro" id="IPR036890">
    <property type="entry name" value="HATPase_C_sf"/>
</dbReference>
<dbReference type="SMART" id="SM00448">
    <property type="entry name" value="REC"/>
    <property type="match status" value="1"/>
</dbReference>
<dbReference type="PROSITE" id="PS50110">
    <property type="entry name" value="RESPONSE_REGULATORY"/>
    <property type="match status" value="1"/>
</dbReference>
<dbReference type="GeneID" id="28968065"/>
<sequence>MGHESDDKSPSSHQQRLPSSSSSAAFLHHLHTGPSSHHVTLSASHSGTGPNSSPRSISVPLEPTVTGQHKATSVSLRSPTKATTLPFPPSSQSTAGPSSLTRNPSGSRRSRPKTAPGTKESNPSSPAPVELTPISPMDRQGMTSDEIMQLANSDPSCLTDFAREEAGMANAMDMLSVSQGDEKEGKTLLVGRAGTLGPGKQEKEKVDPGRGTLPMSMDWTTFAHAYAHGLFDPNKIPNPPNSGGSPMDVHSAHSSPGKRYASTLPPHLADSTSESEGYSSKSSGGSTMTSASSAPSTSASNRPGSMAIAMAARKKAYELENLPNRPRDDMLRPDKLSLPSYSFAAATVRLATSGMKESDFAPLAIPSPDKELMDPMASVYSADSSGTVKDSASSDPGSSRFPLHRSMSSAVTSNTFGNLRLPTIQASPVSTPNEHPQGHHHHGKGKSKVDEPEHSPQRARLGIVNGRIPPASAPLEKRGGGRDPEGVSDYFGTASPQAANSSSSSSHIDNPTPKVNSGSRSPEVTSKNTPPQSNVDQIPSLAFPQDMGPLFDKLGWLPAPLPPDETARRRALYRFSILHTAPDLNFDRIAHMAKLVFNPKIVLIALIDSDTQWHKTQSGLDAEEASRISSFCSHSVLARSDEPFVVLDATQDWRFEKNPQVIGPPHIRFYAGAPLRTSDGHNIGSLCIIDDKPRPEFPPRSRLILKEFAAVAMREMELWRDKLQLRVRDKIQNSMEKFTRECLEMDANSTASNAEAAAKMDQVYSRAAQLVCSTLDLDGSFVLDISQIEMMQIDTPSGKKMMYRADPYGSTEQQSPVLERSETFGPVNAFPVLATTIGPTSTRPLNSYEHEKFSEFLRDHRDGRIFEGIAPVWIRYMFPQKFRYGMVVPIYGVDQQPFALICAYTANKAKQFLEGYELQFLRAIGVIILSAVLRRRMVLADKTKSILISSVSHELRTPLHGILAAAELLSDTNLDTNQTAFLKTVQTCGNSLIETVNHVLDFTKLSGSGTSGKSANKLGKVNLAALVEQTVEGCWIGQRARFFMGDADIGSFYAPPTTSGLVPKSQRASVGEKLAHVETVIDIDQREKGWVVRCEKGGLRRVLMNLVGNSFKFTTEGYVQITLREMPHPPDSRTIPVEMAVIDTGKGIGKEFLKDQLFHPFSQENPLQTGTGLGLAIVNSIVRSENVNGKVDVWSAEGMGTEIRVSFDVEIDDDVDDDTSSNSSHVSSNTPSSIGQGYTLTFIGFQPDHRGHQLSLEVLSMYADAWQFANNENANVAVSDIIVINEDEALLREYANMGKPILFALSIRGPEAMQRAEIINKSGGFCHIVYKPIGPTALYGALLKALEWLDGDVEHLSASVHNANDKNHNNNHNFPTSYDGLPSSAFNRLGYEDRPSISRGSSGASQESNSTISELSSVRFTQPMKEHRLPLQRRRSEENEHVHQTQTRPSLGPRGMTYHAPKRVISGSSGSASGMGAGDDTAQSSPQQGSASPTSTISTISLADGGVMLKAATVPTETPRKGRMARVMVVEDNIINRRVLGAFLKKRGFEFSEAVDGRAGVDLFESTPQNYWDVILMDISMPIMNGHDATRAIRKIEATRRDAPQDIPFVPPPGRPVSIPPTKVVQARAKIFALTGLATQDDKREAFGSGVDGYLVKPVSLASLDIIFKKIGF</sequence>
<feature type="compositionally biased region" description="Low complexity" evidence="7">
    <location>
        <begin position="1481"/>
        <end position="1498"/>
    </location>
</feature>
<evidence type="ECO:0000256" key="3">
    <source>
        <dbReference type="ARBA" id="ARBA00022553"/>
    </source>
</evidence>
<feature type="region of interest" description="Disordered" evidence="7">
    <location>
        <begin position="1389"/>
        <end position="1498"/>
    </location>
</feature>
<accession>A0A1A6A4R4</accession>
<dbReference type="Gene3D" id="3.30.450.40">
    <property type="match status" value="1"/>
</dbReference>
<dbReference type="Gene3D" id="3.40.50.2300">
    <property type="match status" value="1"/>
</dbReference>
<comment type="catalytic activity">
    <reaction evidence="1">
        <text>ATP + protein L-histidine = ADP + protein N-phospho-L-histidine.</text>
        <dbReference type="EC" id="2.7.13.3"/>
    </reaction>
</comment>
<feature type="region of interest" description="Disordered" evidence="7">
    <location>
        <begin position="359"/>
        <end position="542"/>
    </location>
</feature>
<dbReference type="InterPro" id="IPR029016">
    <property type="entry name" value="GAF-like_dom_sf"/>
</dbReference>
<feature type="compositionally biased region" description="Polar residues" evidence="7">
    <location>
        <begin position="424"/>
        <end position="434"/>
    </location>
</feature>
<dbReference type="SUPFAM" id="SSF52172">
    <property type="entry name" value="CheY-like"/>
    <property type="match status" value="1"/>
</dbReference>
<feature type="compositionally biased region" description="Low complexity" evidence="7">
    <location>
        <begin position="11"/>
        <end position="27"/>
    </location>
</feature>
<dbReference type="STRING" id="1296121.A0A1A6A4R4"/>
<name>A0A1A6A4R4_9TREE</name>
<feature type="compositionally biased region" description="Polar residues" evidence="7">
    <location>
        <begin position="507"/>
        <end position="537"/>
    </location>
</feature>
<dbReference type="Pfam" id="PF01590">
    <property type="entry name" value="GAF"/>
    <property type="match status" value="1"/>
</dbReference>
<dbReference type="PROSITE" id="PS50109">
    <property type="entry name" value="HIS_KIN"/>
    <property type="match status" value="1"/>
</dbReference>
<feature type="region of interest" description="Disordered" evidence="7">
    <location>
        <begin position="190"/>
        <end position="212"/>
    </location>
</feature>
<dbReference type="OrthoDB" id="21225at2759"/>
<dbReference type="GO" id="GO:0000155">
    <property type="term" value="F:phosphorelay sensor kinase activity"/>
    <property type="evidence" value="ECO:0007669"/>
    <property type="project" value="InterPro"/>
</dbReference>
<evidence type="ECO:0000259" key="8">
    <source>
        <dbReference type="PROSITE" id="PS50109"/>
    </source>
</evidence>
<feature type="modified residue" description="4-aspartylphosphate" evidence="6">
    <location>
        <position position="1578"/>
    </location>
</feature>
<feature type="domain" description="Histidine kinase" evidence="8">
    <location>
        <begin position="950"/>
        <end position="1211"/>
    </location>
</feature>
<evidence type="ECO:0000313" key="10">
    <source>
        <dbReference type="EMBL" id="OBR85038.1"/>
    </source>
</evidence>
<reference evidence="11" key="3">
    <citation type="submission" date="2024-02" db="EMBL/GenBank/DDBJ databases">
        <title>Comparative genomics of Cryptococcus and Kwoniella reveals pathogenesis evolution and contrasting modes of karyotype evolution via chromosome fusion or intercentromeric recombination.</title>
        <authorList>
            <person name="Coelho M.A."/>
            <person name="David-Palma M."/>
            <person name="Shea T."/>
            <person name="Bowers K."/>
            <person name="McGinley-Smith S."/>
            <person name="Mohammad A.W."/>
            <person name="Gnirke A."/>
            <person name="Yurkov A.M."/>
            <person name="Nowrousian M."/>
            <person name="Sun S."/>
            <person name="Cuomo C.A."/>
            <person name="Heitman J."/>
        </authorList>
    </citation>
    <scope>NUCLEOTIDE SEQUENCE</scope>
    <source>
        <strain evidence="11">CBS 10117</strain>
    </source>
</reference>
<dbReference type="KEGG" id="kdj:28968065"/>
<dbReference type="EMBL" id="KI894031">
    <property type="protein sequence ID" value="OBR85038.1"/>
    <property type="molecule type" value="Genomic_DNA"/>
</dbReference>
<dbReference type="PRINTS" id="PR00344">
    <property type="entry name" value="BCTRLSENSOR"/>
</dbReference>
<feature type="compositionally biased region" description="Polar residues" evidence="7">
    <location>
        <begin position="90"/>
        <end position="107"/>
    </location>
</feature>
<feature type="compositionally biased region" description="Polar residues" evidence="7">
    <location>
        <begin position="381"/>
        <end position="397"/>
    </location>
</feature>
<feature type="domain" description="Response regulatory" evidence="9">
    <location>
        <begin position="1526"/>
        <end position="1672"/>
    </location>
</feature>
<dbReference type="FunFam" id="3.30.450.40:FF:000057">
    <property type="entry name" value="Two-component system sensor molecule"/>
    <property type="match status" value="1"/>
</dbReference>
<dbReference type="GO" id="GO:0005886">
    <property type="term" value="C:plasma membrane"/>
    <property type="evidence" value="ECO:0007669"/>
    <property type="project" value="TreeGrafter"/>
</dbReference>
<feature type="compositionally biased region" description="Basic and acidic residues" evidence="7">
    <location>
        <begin position="1424"/>
        <end position="1443"/>
    </location>
</feature>
<dbReference type="Pfam" id="PF00072">
    <property type="entry name" value="Response_reg"/>
    <property type="match status" value="1"/>
</dbReference>
<feature type="compositionally biased region" description="Polar residues" evidence="7">
    <location>
        <begin position="33"/>
        <end position="56"/>
    </location>
</feature>
<evidence type="ECO:0000256" key="1">
    <source>
        <dbReference type="ARBA" id="ARBA00000085"/>
    </source>
</evidence>
<dbReference type="Pfam" id="PF02518">
    <property type="entry name" value="HATPase_c"/>
    <property type="match status" value="1"/>
</dbReference>
<dbReference type="FunFam" id="1.10.287.130:FF:000023">
    <property type="entry name" value="Sensor histidine kinase/response regulator, putative"/>
    <property type="match status" value="1"/>
</dbReference>
<protein>
    <recommendedName>
        <fullName evidence="2">histidine kinase</fullName>
        <ecNumber evidence="2">2.7.13.3</ecNumber>
    </recommendedName>
</protein>
<dbReference type="InterPro" id="IPR003594">
    <property type="entry name" value="HATPase_dom"/>
</dbReference>
<feature type="region of interest" description="Disordered" evidence="7">
    <location>
        <begin position="230"/>
        <end position="309"/>
    </location>
</feature>
<dbReference type="Gene3D" id="1.10.287.130">
    <property type="match status" value="1"/>
</dbReference>
<reference evidence="11" key="2">
    <citation type="submission" date="2013-07" db="EMBL/GenBank/DDBJ databases">
        <authorList>
            <consortium name="The Broad Institute Genome Sequencing Platform"/>
            <person name="Cuomo C."/>
            <person name="Litvintseva A."/>
            <person name="Chen Y."/>
            <person name="Heitman J."/>
            <person name="Sun S."/>
            <person name="Springer D."/>
            <person name="Dromer F."/>
            <person name="Young S.K."/>
            <person name="Zeng Q."/>
            <person name="Gargeya S."/>
            <person name="Fitzgerald M."/>
            <person name="Abouelleil A."/>
            <person name="Alvarado L."/>
            <person name="Berlin A.M."/>
            <person name="Chapman S.B."/>
            <person name="Dewar J."/>
            <person name="Goldberg J."/>
            <person name="Griggs A."/>
            <person name="Gujja S."/>
            <person name="Hansen M."/>
            <person name="Howarth C."/>
            <person name="Imamovic A."/>
            <person name="Larimer J."/>
            <person name="McCowan C."/>
            <person name="Murphy C."/>
            <person name="Pearson M."/>
            <person name="Priest M."/>
            <person name="Roberts A."/>
            <person name="Saif S."/>
            <person name="Shea T."/>
            <person name="Sykes S."/>
            <person name="Wortman J."/>
            <person name="Nusbaum C."/>
            <person name="Birren B."/>
        </authorList>
    </citation>
    <scope>NUCLEOTIDE SEQUENCE</scope>
    <source>
        <strain evidence="11">CBS 10117</strain>
    </source>
</reference>
<evidence type="ECO:0000259" key="9">
    <source>
        <dbReference type="PROSITE" id="PS50110"/>
    </source>
</evidence>
<feature type="compositionally biased region" description="Polar residues" evidence="7">
    <location>
        <begin position="406"/>
        <end position="417"/>
    </location>
</feature>
<feature type="compositionally biased region" description="Basic and acidic residues" evidence="7">
    <location>
        <begin position="475"/>
        <end position="485"/>
    </location>
</feature>
<dbReference type="InterPro" id="IPR003661">
    <property type="entry name" value="HisK_dim/P_dom"/>
</dbReference>
<reference evidence="10" key="1">
    <citation type="submission" date="2013-07" db="EMBL/GenBank/DDBJ databases">
        <title>The Genome Sequence of Cryptococcus dejecticola CBS10117.</title>
        <authorList>
            <consortium name="The Broad Institute Genome Sequencing Platform"/>
            <person name="Cuomo C."/>
            <person name="Litvintseva A."/>
            <person name="Chen Y."/>
            <person name="Heitman J."/>
            <person name="Sun S."/>
            <person name="Springer D."/>
            <person name="Dromer F."/>
            <person name="Young S.K."/>
            <person name="Zeng Q."/>
            <person name="Gargeya S."/>
            <person name="Fitzgerald M."/>
            <person name="Abouelleil A."/>
            <person name="Alvarado L."/>
            <person name="Berlin A.M."/>
            <person name="Chapman S.B."/>
            <person name="Dewar J."/>
            <person name="Goldberg J."/>
            <person name="Griggs A."/>
            <person name="Gujja S."/>
            <person name="Hansen M."/>
            <person name="Howarth C."/>
            <person name="Imamovic A."/>
            <person name="Larimer J."/>
            <person name="McCowan C."/>
            <person name="Murphy C."/>
            <person name="Pearson M."/>
            <person name="Priest M."/>
            <person name="Roberts A."/>
            <person name="Saif S."/>
            <person name="Shea T."/>
            <person name="Sykes S."/>
            <person name="Wortman J."/>
            <person name="Nusbaum C."/>
            <person name="Birren B."/>
        </authorList>
    </citation>
    <scope>NUCLEOTIDE SEQUENCE [LARGE SCALE GENOMIC DNA]</scope>
    <source>
        <strain evidence="10">CBS 10117</strain>
    </source>
</reference>
<dbReference type="InterPro" id="IPR003018">
    <property type="entry name" value="GAF"/>
</dbReference>
<evidence type="ECO:0000256" key="5">
    <source>
        <dbReference type="ARBA" id="ARBA00022777"/>
    </source>
</evidence>
<dbReference type="SMART" id="SM00387">
    <property type="entry name" value="HATPase_c"/>
    <property type="match status" value="1"/>
</dbReference>
<organism evidence="10">
    <name type="scientific">Kwoniella dejecticola CBS 10117</name>
    <dbReference type="NCBI Taxonomy" id="1296121"/>
    <lineage>
        <taxon>Eukaryota</taxon>
        <taxon>Fungi</taxon>
        <taxon>Dikarya</taxon>
        <taxon>Basidiomycota</taxon>
        <taxon>Agaricomycotina</taxon>
        <taxon>Tremellomycetes</taxon>
        <taxon>Tremellales</taxon>
        <taxon>Cryptococcaceae</taxon>
        <taxon>Kwoniella</taxon>
    </lineage>
</organism>
<dbReference type="InterPro" id="IPR001789">
    <property type="entry name" value="Sig_transdc_resp-reg_receiver"/>
</dbReference>
<dbReference type="PANTHER" id="PTHR43047:SF72">
    <property type="entry name" value="OSMOSENSING HISTIDINE PROTEIN KINASE SLN1"/>
    <property type="match status" value="1"/>
</dbReference>